<dbReference type="InterPro" id="IPR001647">
    <property type="entry name" value="HTH_TetR"/>
</dbReference>
<evidence type="ECO:0000256" key="1">
    <source>
        <dbReference type="ARBA" id="ARBA00023125"/>
    </source>
</evidence>
<reference evidence="5" key="1">
    <citation type="submission" date="2018-11" db="EMBL/GenBank/DDBJ databases">
        <title>Proposal to divide the Flavobacteriaceae and reorganize its genera based on Amino Acid Identity values calculated from whole genome sequences.</title>
        <authorList>
            <person name="Nicholson A.C."/>
            <person name="Gulvik C.A."/>
            <person name="Whitney A.M."/>
            <person name="Humrighouse B.W."/>
            <person name="Bell M."/>
            <person name="Holmes B."/>
            <person name="Steigerwalt A.G."/>
            <person name="Villarma A."/>
            <person name="Sheth M."/>
            <person name="Batra D."/>
            <person name="Pryor J."/>
            <person name="Bernardet J.-F."/>
            <person name="Hugo C."/>
            <person name="Kampfer P."/>
            <person name="Newman J."/>
            <person name="McQuiston J.R."/>
        </authorList>
    </citation>
    <scope>NUCLEOTIDE SEQUENCE [LARGE SCALE GENOMIC DNA]</scope>
    <source>
        <strain evidence="5">G0229</strain>
    </source>
</reference>
<dbReference type="AlphaFoldDB" id="A0A3G6TB14"/>
<evidence type="ECO:0000259" key="3">
    <source>
        <dbReference type="PROSITE" id="PS50977"/>
    </source>
</evidence>
<sequence length="184" mass="21702">MNTEEKIKEMAKYLLFVEGRLYATTQQIAQSVGIDRTVIHYYFRTKAYLVYIIINEIINEFPAPSWNDIKDLSLKQKLERYINYNTEKNNKYPYLDIYIITQNEFSEFGQKLFFPLTEMIPEISVCISEGKTNYSSPLQFLTDLVSMVSGFHVSVDFLRKKSDIVLSSSFYHQRAERIINLFLK</sequence>
<dbReference type="SUPFAM" id="SSF46689">
    <property type="entry name" value="Homeodomain-like"/>
    <property type="match status" value="1"/>
</dbReference>
<evidence type="ECO:0000256" key="2">
    <source>
        <dbReference type="PROSITE-ProRule" id="PRU00335"/>
    </source>
</evidence>
<dbReference type="InterPro" id="IPR009057">
    <property type="entry name" value="Homeodomain-like_sf"/>
</dbReference>
<keyword evidence="1 2" id="KW-0238">DNA-binding</keyword>
<dbReference type="KEGG" id="cben:EG339_11030"/>
<gene>
    <name evidence="4" type="ORF">EG339_11030</name>
</gene>
<dbReference type="GO" id="GO:0003677">
    <property type="term" value="F:DNA binding"/>
    <property type="evidence" value="ECO:0007669"/>
    <property type="project" value="UniProtKB-UniRule"/>
</dbReference>
<keyword evidence="5" id="KW-1185">Reference proteome</keyword>
<dbReference type="Gene3D" id="1.10.357.10">
    <property type="entry name" value="Tetracycline Repressor, domain 2"/>
    <property type="match status" value="1"/>
</dbReference>
<dbReference type="Proteomes" id="UP000271193">
    <property type="component" value="Chromosome"/>
</dbReference>
<protein>
    <submittedName>
        <fullName evidence="4">TetR/AcrR family transcriptional regulator</fullName>
    </submittedName>
</protein>
<evidence type="ECO:0000313" key="4">
    <source>
        <dbReference type="EMBL" id="AZB25073.1"/>
    </source>
</evidence>
<accession>A0A3G6TB14</accession>
<dbReference type="EMBL" id="CP033932">
    <property type="protein sequence ID" value="AZB25073.1"/>
    <property type="molecule type" value="Genomic_DNA"/>
</dbReference>
<dbReference type="PROSITE" id="PS50977">
    <property type="entry name" value="HTH_TETR_2"/>
    <property type="match status" value="1"/>
</dbReference>
<proteinExistence type="predicted"/>
<name>A0A3G6TB14_9FLAO</name>
<evidence type="ECO:0000313" key="5">
    <source>
        <dbReference type="Proteomes" id="UP000271193"/>
    </source>
</evidence>
<feature type="DNA-binding region" description="H-T-H motif" evidence="2">
    <location>
        <begin position="24"/>
        <end position="43"/>
    </location>
</feature>
<feature type="domain" description="HTH tetR-type" evidence="3">
    <location>
        <begin position="1"/>
        <end position="61"/>
    </location>
</feature>
<organism evidence="4 5">
    <name type="scientific">Chryseobacterium bernardetii</name>
    <dbReference type="NCBI Taxonomy" id="1241978"/>
    <lineage>
        <taxon>Bacteria</taxon>
        <taxon>Pseudomonadati</taxon>
        <taxon>Bacteroidota</taxon>
        <taxon>Flavobacteriia</taxon>
        <taxon>Flavobacteriales</taxon>
        <taxon>Weeksellaceae</taxon>
        <taxon>Chryseobacterium group</taxon>
        <taxon>Chryseobacterium</taxon>
    </lineage>
</organism>